<evidence type="ECO:0000256" key="1">
    <source>
        <dbReference type="SAM" id="SignalP"/>
    </source>
</evidence>
<protein>
    <recommendedName>
        <fullName evidence="4">Lipoprotein</fullName>
    </recommendedName>
</protein>
<gene>
    <name evidence="2" type="ORF">J2S39_001337</name>
</gene>
<name>A0ABU1ZXJ6_9CORY</name>
<proteinExistence type="predicted"/>
<feature type="chain" id="PRO_5045803553" description="Lipoprotein" evidence="1">
    <location>
        <begin position="24"/>
        <end position="173"/>
    </location>
</feature>
<keyword evidence="1" id="KW-0732">Signal</keyword>
<evidence type="ECO:0000313" key="2">
    <source>
        <dbReference type="EMBL" id="MDR7329661.1"/>
    </source>
</evidence>
<dbReference type="RefSeq" id="WP_290194638.1">
    <property type="nucleotide sequence ID" value="NZ_CP047654.1"/>
</dbReference>
<sequence>MRTPARSLPTAHLILCAAVGLSACDHPVPGVADRAYAADCWETSPCLGTLTVHTVRLTDQCRDGFGPWADTSHGVGAAREGETYLEITATLEAHSAANPDGVLLDQLAYLDPESGDVVTAPLALACREATDGDVFWTKNVQPGDTASLYQPWVVPRETTEIIIEGERFSLTST</sequence>
<dbReference type="EMBL" id="JAVDXZ010000001">
    <property type="protein sequence ID" value="MDR7329661.1"/>
    <property type="molecule type" value="Genomic_DNA"/>
</dbReference>
<dbReference type="PROSITE" id="PS51257">
    <property type="entry name" value="PROKAR_LIPOPROTEIN"/>
    <property type="match status" value="1"/>
</dbReference>
<evidence type="ECO:0000313" key="3">
    <source>
        <dbReference type="Proteomes" id="UP001180840"/>
    </source>
</evidence>
<keyword evidence="3" id="KW-1185">Reference proteome</keyword>
<comment type="caution">
    <text evidence="2">The sequence shown here is derived from an EMBL/GenBank/DDBJ whole genome shotgun (WGS) entry which is preliminary data.</text>
</comment>
<organism evidence="2 3">
    <name type="scientific">Corynebacterium guangdongense</name>
    <dbReference type="NCBI Taxonomy" id="1783348"/>
    <lineage>
        <taxon>Bacteria</taxon>
        <taxon>Bacillati</taxon>
        <taxon>Actinomycetota</taxon>
        <taxon>Actinomycetes</taxon>
        <taxon>Mycobacteriales</taxon>
        <taxon>Corynebacteriaceae</taxon>
        <taxon>Corynebacterium</taxon>
    </lineage>
</organism>
<reference evidence="2" key="1">
    <citation type="submission" date="2023-07" db="EMBL/GenBank/DDBJ databases">
        <title>Sequencing the genomes of 1000 actinobacteria strains.</title>
        <authorList>
            <person name="Klenk H.-P."/>
        </authorList>
    </citation>
    <scope>NUCLEOTIDE SEQUENCE</scope>
    <source>
        <strain evidence="2">DSM 107476</strain>
    </source>
</reference>
<evidence type="ECO:0008006" key="4">
    <source>
        <dbReference type="Google" id="ProtNLM"/>
    </source>
</evidence>
<dbReference type="Proteomes" id="UP001180840">
    <property type="component" value="Unassembled WGS sequence"/>
</dbReference>
<feature type="signal peptide" evidence="1">
    <location>
        <begin position="1"/>
        <end position="23"/>
    </location>
</feature>
<accession>A0ABU1ZXJ6</accession>